<dbReference type="GO" id="GO:0016757">
    <property type="term" value="F:glycosyltransferase activity"/>
    <property type="evidence" value="ECO:0007669"/>
    <property type="project" value="UniProtKB-KW"/>
</dbReference>
<dbReference type="STRING" id="1121439.dsat_2254"/>
<evidence type="ECO:0000313" key="5">
    <source>
        <dbReference type="Proteomes" id="UP000014975"/>
    </source>
</evidence>
<gene>
    <name evidence="4" type="ORF">dsat_2254</name>
</gene>
<dbReference type="eggNOG" id="COG0438">
    <property type="taxonomic scope" value="Bacteria"/>
</dbReference>
<dbReference type="PANTHER" id="PTHR12526">
    <property type="entry name" value="GLYCOSYLTRANSFERASE"/>
    <property type="match status" value="1"/>
</dbReference>
<accession>S7TDX3</accession>
<dbReference type="RefSeq" id="WP_020886140.1">
    <property type="nucleotide sequence ID" value="NZ_ATHI01000005.1"/>
</dbReference>
<comment type="caution">
    <text evidence="4">The sequence shown here is derived from an EMBL/GenBank/DDBJ whole genome shotgun (WGS) entry which is preliminary data.</text>
</comment>
<dbReference type="PATRIC" id="fig|1121439.3.peg.642"/>
<proteinExistence type="predicted"/>
<evidence type="ECO:0000256" key="2">
    <source>
        <dbReference type="ARBA" id="ARBA00022679"/>
    </source>
</evidence>
<dbReference type="Proteomes" id="UP000014975">
    <property type="component" value="Unassembled WGS sequence"/>
</dbReference>
<evidence type="ECO:0000313" key="4">
    <source>
        <dbReference type="EMBL" id="EPR34891.1"/>
    </source>
</evidence>
<dbReference type="EMBL" id="ATHI01000005">
    <property type="protein sequence ID" value="EPR34891.1"/>
    <property type="molecule type" value="Genomic_DNA"/>
</dbReference>
<sequence length="531" mass="57113">MGRKVANAAFMRTLLRADPFDAYHFFPPGERMAQALAADLTREAPELMASGRVRIMPRLELPARLADTAYHCFHLSDCMLSQPHLARLRRLHAPRPMPVTGGIHSLSRADYMAAFLPHLWPGATGREAIVCTSRAGRAAVAAFFESLREAYGLDAVRFPGPRLETIGLGVDASAIAPPGPAARKAAREAAGIPTDAVAALVLGRLEHHSKMDLLPLLRAFQLAFAGRLARGSAHLILAGWGSEDDEILPVVRSLAANIGLGLTVRLRPSEADKAALLAAADYFLSPSDNVQETFGLTLLEAGAAGLPVLASDYDGYRDIVVHEETGLLVPTVGPAATTALDALARLLPDNQAHLLLAQQTAVDVALLAEGITRLCTDEALRCRLGVAARTRVEGRFTWEAVVAAHLEMWERLWAEPVKAADQLCLTPHPLHLPYARVFAAHPAQSGLSGLRLTRSRAGEAVYRGQEHPLFYAGVSHLVDAGRLRALLVLARAPLDGEELAQRLARALPGCDAEAASFIVLWALKHGYLERA</sequence>
<reference evidence="4 5" key="1">
    <citation type="journal article" date="2013" name="Genome Announc.">
        <title>Draft genome sequences for three mercury-methylating, sulfate-reducing bacteria.</title>
        <authorList>
            <person name="Brown S.D."/>
            <person name="Hurt R.A.Jr."/>
            <person name="Gilmour C.C."/>
            <person name="Elias D.A."/>
        </authorList>
    </citation>
    <scope>NUCLEOTIDE SEQUENCE [LARGE SCALE GENOMIC DNA]</scope>
    <source>
        <strain evidence="4 5">DSM 16529</strain>
    </source>
</reference>
<dbReference type="CDD" id="cd03801">
    <property type="entry name" value="GT4_PimA-like"/>
    <property type="match status" value="1"/>
</dbReference>
<organism evidence="4 5">
    <name type="scientific">Alkalidesulfovibrio alkalitolerans DSM 16529</name>
    <dbReference type="NCBI Taxonomy" id="1121439"/>
    <lineage>
        <taxon>Bacteria</taxon>
        <taxon>Pseudomonadati</taxon>
        <taxon>Thermodesulfobacteriota</taxon>
        <taxon>Desulfovibrionia</taxon>
        <taxon>Desulfovibrionales</taxon>
        <taxon>Desulfovibrionaceae</taxon>
        <taxon>Alkalidesulfovibrio</taxon>
    </lineage>
</organism>
<dbReference type="Gene3D" id="3.40.50.2000">
    <property type="entry name" value="Glycogen Phosphorylase B"/>
    <property type="match status" value="1"/>
</dbReference>
<dbReference type="InterPro" id="IPR001296">
    <property type="entry name" value="Glyco_trans_1"/>
</dbReference>
<keyword evidence="5" id="KW-1185">Reference proteome</keyword>
<keyword evidence="2 4" id="KW-0808">Transferase</keyword>
<keyword evidence="1" id="KW-0328">Glycosyltransferase</keyword>
<dbReference type="AlphaFoldDB" id="S7TDX3"/>
<protein>
    <submittedName>
        <fullName evidence="4">Glycosyl transferase group 1</fullName>
    </submittedName>
</protein>
<dbReference type="PANTHER" id="PTHR12526:SF510">
    <property type="entry name" value="D-INOSITOL 3-PHOSPHATE GLYCOSYLTRANSFERASE"/>
    <property type="match status" value="1"/>
</dbReference>
<dbReference type="SUPFAM" id="SSF53756">
    <property type="entry name" value="UDP-Glycosyltransferase/glycogen phosphorylase"/>
    <property type="match status" value="1"/>
</dbReference>
<name>S7TDX3_9BACT</name>
<feature type="domain" description="Glycosyl transferase family 1" evidence="3">
    <location>
        <begin position="184"/>
        <end position="351"/>
    </location>
</feature>
<evidence type="ECO:0000259" key="3">
    <source>
        <dbReference type="Pfam" id="PF00534"/>
    </source>
</evidence>
<dbReference type="Pfam" id="PF00534">
    <property type="entry name" value="Glycos_transf_1"/>
    <property type="match status" value="1"/>
</dbReference>
<evidence type="ECO:0000256" key="1">
    <source>
        <dbReference type="ARBA" id="ARBA00022676"/>
    </source>
</evidence>